<accession>A0ABW1G0M9</accession>
<dbReference type="InterPro" id="IPR027417">
    <property type="entry name" value="P-loop_NTPase"/>
</dbReference>
<sequence>MMRSNLLEREAELRSARAALDRLARGSRAASVGDRLLVVTGAAGLGKTSVLAAVRELAHERDLMVLAARGGEREANSAFHVVRGLLRPLLADADEAGVRALLGDWQEIVGPAVGLAAPEGAAPPDPQGVRDGLDWVVTNLAHARGPLVLVVDDAHWADPHSLSWLAAFASRLADLPVLLAVAYRPAELPDWAEAFRAMPGDNGVRPLGLEPLSPEAVAELCARFYADSRQRVDEAFGREVWAVTGGNPFETVELVAKARDRGIAPAEAAWPALRRIAQATQGRGLVERIEQLGGAAVQLAWCVAVLGIATPLELAAQVASLSRADAEEAAERLRRARVLTGGQVLEFIHPLVASSVYGAIPDELRTGLHERAAWILVETGRSPVVVARHWLEVEPTGNPDVVSQLRAAAGMFMQAGAPDAAQRCLRRAVAEPPPDELRAQVHFELGSSTLLYDPQATVDELREALAQPDLSPELHLGASVLLAQSLAHSNRLSEAAACMAREAARAARPDHRLRLEVWEFMWCAFDAHEQDSEARSQRLADLAQLLELEHPGGPPDTATRYVWGLRAWDATVRGEDHATALRYADLALQGSGLSWADPEWGFEVPVLTALVHMFADRPERAVALFAEGIAEYERAGWRGAHLAFAHTILGYVHYRSGDLADAEREARTGLDIADRVGEGLPVHWYATGTLIAVLVARGKVAEASEYADAYRFQAPFSNAVTFPDSQTVLGALLQAAGDPAGAEAVLRDTGARLDRRGMRNPGWSPWRRVLANVLVGEGRSGEARELARESLRYAERFGTASARGAAHLAVAETLPANDPARLDHHQRAADLLATAPAPYERARAQLALGLALRAAPGREKDADVALRRALDTAESVSAEPLAEAARQALG</sequence>
<evidence type="ECO:0000313" key="5">
    <source>
        <dbReference type="Proteomes" id="UP001596174"/>
    </source>
</evidence>
<dbReference type="InterPro" id="IPR041664">
    <property type="entry name" value="AAA_16"/>
</dbReference>
<gene>
    <name evidence="4" type="ORF">ACFP3V_08610</name>
</gene>
<dbReference type="EMBL" id="JBHSQJ010000031">
    <property type="protein sequence ID" value="MFC5907279.1"/>
    <property type="molecule type" value="Genomic_DNA"/>
</dbReference>
<dbReference type="Pfam" id="PF13191">
    <property type="entry name" value="AAA_16"/>
    <property type="match status" value="1"/>
</dbReference>
<dbReference type="SUPFAM" id="SSF52540">
    <property type="entry name" value="P-loop containing nucleoside triphosphate hydrolases"/>
    <property type="match status" value="1"/>
</dbReference>
<evidence type="ECO:0000313" key="4">
    <source>
        <dbReference type="EMBL" id="MFC5907279.1"/>
    </source>
</evidence>
<reference evidence="5" key="1">
    <citation type="journal article" date="2019" name="Int. J. Syst. Evol. Microbiol.">
        <title>The Global Catalogue of Microorganisms (GCM) 10K type strain sequencing project: providing services to taxonomists for standard genome sequencing and annotation.</title>
        <authorList>
            <consortium name="The Broad Institute Genomics Platform"/>
            <consortium name="The Broad Institute Genome Sequencing Center for Infectious Disease"/>
            <person name="Wu L."/>
            <person name="Ma J."/>
        </authorList>
    </citation>
    <scope>NUCLEOTIDE SEQUENCE [LARGE SCALE GENOMIC DNA]</scope>
    <source>
        <strain evidence="5">JCM 4816</strain>
    </source>
</reference>
<dbReference type="InterPro" id="IPR011990">
    <property type="entry name" value="TPR-like_helical_dom_sf"/>
</dbReference>
<organism evidence="4 5">
    <name type="scientific">Streptacidiphilus monticola</name>
    <dbReference type="NCBI Taxonomy" id="2161674"/>
    <lineage>
        <taxon>Bacteria</taxon>
        <taxon>Bacillati</taxon>
        <taxon>Actinomycetota</taxon>
        <taxon>Actinomycetes</taxon>
        <taxon>Kitasatosporales</taxon>
        <taxon>Streptomycetaceae</taxon>
        <taxon>Streptacidiphilus</taxon>
    </lineage>
</organism>
<dbReference type="PANTHER" id="PTHR16305">
    <property type="entry name" value="TESTICULAR SOLUBLE ADENYLYL CYCLASE"/>
    <property type="match status" value="1"/>
</dbReference>
<evidence type="ECO:0000259" key="3">
    <source>
        <dbReference type="Pfam" id="PF13191"/>
    </source>
</evidence>
<dbReference type="Proteomes" id="UP001596174">
    <property type="component" value="Unassembled WGS sequence"/>
</dbReference>
<dbReference type="Gene3D" id="1.25.40.10">
    <property type="entry name" value="Tetratricopeptide repeat domain"/>
    <property type="match status" value="1"/>
</dbReference>
<dbReference type="RefSeq" id="WP_380581534.1">
    <property type="nucleotide sequence ID" value="NZ_JBHSQJ010000031.1"/>
</dbReference>
<feature type="domain" description="Orc1-like AAA ATPase" evidence="3">
    <location>
        <begin position="6"/>
        <end position="178"/>
    </location>
</feature>
<proteinExistence type="predicted"/>
<keyword evidence="5" id="KW-1185">Reference proteome</keyword>
<name>A0ABW1G0M9_9ACTN</name>
<protein>
    <submittedName>
        <fullName evidence="4">ATP-binding protein</fullName>
    </submittedName>
</protein>
<dbReference type="PANTHER" id="PTHR16305:SF35">
    <property type="entry name" value="TRANSCRIPTIONAL ACTIVATOR DOMAIN"/>
    <property type="match status" value="1"/>
</dbReference>
<evidence type="ECO:0000256" key="2">
    <source>
        <dbReference type="ARBA" id="ARBA00022840"/>
    </source>
</evidence>
<evidence type="ECO:0000256" key="1">
    <source>
        <dbReference type="ARBA" id="ARBA00022741"/>
    </source>
</evidence>
<dbReference type="SUPFAM" id="SSF48452">
    <property type="entry name" value="TPR-like"/>
    <property type="match status" value="1"/>
</dbReference>
<keyword evidence="2 4" id="KW-0067">ATP-binding</keyword>
<comment type="caution">
    <text evidence="4">The sequence shown here is derived from an EMBL/GenBank/DDBJ whole genome shotgun (WGS) entry which is preliminary data.</text>
</comment>
<dbReference type="GO" id="GO:0005524">
    <property type="term" value="F:ATP binding"/>
    <property type="evidence" value="ECO:0007669"/>
    <property type="project" value="UniProtKB-KW"/>
</dbReference>
<keyword evidence="1" id="KW-0547">Nucleotide-binding</keyword>